<evidence type="ECO:0000256" key="4">
    <source>
        <dbReference type="ARBA" id="ARBA00022475"/>
    </source>
</evidence>
<dbReference type="SUPFAM" id="SSF103473">
    <property type="entry name" value="MFS general substrate transporter"/>
    <property type="match status" value="1"/>
</dbReference>
<dbReference type="PROSITE" id="PS50850">
    <property type="entry name" value="MFS"/>
    <property type="match status" value="1"/>
</dbReference>
<comment type="caution">
    <text evidence="10">The sequence shown here is derived from an EMBL/GenBank/DDBJ whole genome shotgun (WGS) entry which is preliminary data.</text>
</comment>
<dbReference type="EMBL" id="NBYO01000001">
    <property type="protein sequence ID" value="OXT02938.1"/>
    <property type="molecule type" value="Genomic_DNA"/>
</dbReference>
<dbReference type="Gene3D" id="1.20.1720.10">
    <property type="entry name" value="Multidrug resistance protein D"/>
    <property type="match status" value="1"/>
</dbReference>
<feature type="transmembrane region" description="Helical" evidence="8">
    <location>
        <begin position="245"/>
        <end position="263"/>
    </location>
</feature>
<evidence type="ECO:0000256" key="7">
    <source>
        <dbReference type="ARBA" id="ARBA00023136"/>
    </source>
</evidence>
<dbReference type="Proteomes" id="UP000215405">
    <property type="component" value="Unassembled WGS sequence"/>
</dbReference>
<keyword evidence="7 8" id="KW-0472">Membrane</keyword>
<evidence type="ECO:0000256" key="3">
    <source>
        <dbReference type="ARBA" id="ARBA00022448"/>
    </source>
</evidence>
<feature type="transmembrane region" description="Helical" evidence="8">
    <location>
        <begin position="130"/>
        <end position="152"/>
    </location>
</feature>
<keyword evidence="4" id="KW-1003">Cell membrane</keyword>
<dbReference type="GO" id="GO:1990961">
    <property type="term" value="P:xenobiotic detoxification by transmembrane export across the plasma membrane"/>
    <property type="evidence" value="ECO:0007669"/>
    <property type="project" value="InterPro"/>
</dbReference>
<feature type="transmembrane region" description="Helical" evidence="8">
    <location>
        <begin position="209"/>
        <end position="233"/>
    </location>
</feature>
<evidence type="ECO:0000256" key="6">
    <source>
        <dbReference type="ARBA" id="ARBA00022989"/>
    </source>
</evidence>
<evidence type="ECO:0000256" key="5">
    <source>
        <dbReference type="ARBA" id="ARBA00022692"/>
    </source>
</evidence>
<dbReference type="AlphaFoldDB" id="A0A231V438"/>
<dbReference type="InterPro" id="IPR020846">
    <property type="entry name" value="MFS_dom"/>
</dbReference>
<feature type="transmembrane region" description="Helical" evidence="8">
    <location>
        <begin position="158"/>
        <end position="180"/>
    </location>
</feature>
<dbReference type="CDD" id="cd17320">
    <property type="entry name" value="MFS_MdfA_MDR_like"/>
    <property type="match status" value="1"/>
</dbReference>
<feature type="transmembrane region" description="Helical" evidence="8">
    <location>
        <begin position="307"/>
        <end position="329"/>
    </location>
</feature>
<feature type="transmembrane region" description="Helical" evidence="8">
    <location>
        <begin position="364"/>
        <end position="383"/>
    </location>
</feature>
<feature type="transmembrane region" description="Helical" evidence="8">
    <location>
        <begin position="341"/>
        <end position="358"/>
    </location>
</feature>
<keyword evidence="11" id="KW-1185">Reference proteome</keyword>
<feature type="transmembrane region" description="Helical" evidence="8">
    <location>
        <begin position="101"/>
        <end position="118"/>
    </location>
</feature>
<feature type="domain" description="Major facilitator superfamily (MFS) profile" evidence="9">
    <location>
        <begin position="6"/>
        <end position="387"/>
    </location>
</feature>
<evidence type="ECO:0000259" key="9">
    <source>
        <dbReference type="PROSITE" id="PS50850"/>
    </source>
</evidence>
<evidence type="ECO:0000256" key="8">
    <source>
        <dbReference type="RuleBase" id="RU365088"/>
    </source>
</evidence>
<feature type="transmembrane region" description="Helical" evidence="8">
    <location>
        <begin position="275"/>
        <end position="295"/>
    </location>
</feature>
<reference evidence="11" key="1">
    <citation type="journal article" date="2017" name="Int. J. Syst. Evol. Microbiol.">
        <title>Notoacmeibacter marinus gen. nov., sp. nov., isolated from the gut of a limpet and proposal of Notoacmeibacteraceae fam. nov. in the order Rhizobiales of the class Alphaproteobacteria.</title>
        <authorList>
            <person name="Huang Z."/>
            <person name="Guo F."/>
            <person name="Lai Q."/>
        </authorList>
    </citation>
    <scope>NUCLEOTIDE SEQUENCE [LARGE SCALE GENOMIC DNA]</scope>
    <source>
        <strain evidence="11">XMTR2A4</strain>
    </source>
</reference>
<dbReference type="PANTHER" id="PTHR23502">
    <property type="entry name" value="MAJOR FACILITATOR SUPERFAMILY"/>
    <property type="match status" value="1"/>
</dbReference>
<dbReference type="GO" id="GO:0042910">
    <property type="term" value="F:xenobiotic transmembrane transporter activity"/>
    <property type="evidence" value="ECO:0007669"/>
    <property type="project" value="InterPro"/>
</dbReference>
<dbReference type="PRINTS" id="PR01036">
    <property type="entry name" value="TCRTETB"/>
</dbReference>
<protein>
    <recommendedName>
        <fullName evidence="8">Bcr/CflA family efflux transporter</fullName>
    </recommendedName>
</protein>
<comment type="subcellular location">
    <subcellularLocation>
        <location evidence="8">Cell inner membrane</location>
        <topology evidence="8">Multi-pass membrane protein</topology>
    </subcellularLocation>
    <subcellularLocation>
        <location evidence="1">Cell membrane</location>
        <topology evidence="1">Multi-pass membrane protein</topology>
    </subcellularLocation>
</comment>
<keyword evidence="6 8" id="KW-1133">Transmembrane helix</keyword>
<accession>A0A231V438</accession>
<feature type="transmembrane region" description="Helical" evidence="8">
    <location>
        <begin position="46"/>
        <end position="67"/>
    </location>
</feature>
<comment type="caution">
    <text evidence="8">Lacks conserved residue(s) required for the propagation of feature annotation.</text>
</comment>
<dbReference type="PANTHER" id="PTHR23502:SF132">
    <property type="entry name" value="POLYAMINE TRANSPORTER 2-RELATED"/>
    <property type="match status" value="1"/>
</dbReference>
<evidence type="ECO:0000256" key="2">
    <source>
        <dbReference type="ARBA" id="ARBA00006236"/>
    </source>
</evidence>
<gene>
    <name evidence="10" type="ORF">B7H23_05080</name>
</gene>
<dbReference type="RefSeq" id="WP_094076897.1">
    <property type="nucleotide sequence ID" value="NZ_NBYO01000001.1"/>
</dbReference>
<dbReference type="InterPro" id="IPR011701">
    <property type="entry name" value="MFS"/>
</dbReference>
<keyword evidence="5 8" id="KW-0812">Transmembrane</keyword>
<evidence type="ECO:0000313" key="11">
    <source>
        <dbReference type="Proteomes" id="UP000215405"/>
    </source>
</evidence>
<proteinExistence type="inferred from homology"/>
<organism evidence="10 11">
    <name type="scientific">Notoacmeibacter marinus</name>
    <dbReference type="NCBI Taxonomy" id="1876515"/>
    <lineage>
        <taxon>Bacteria</taxon>
        <taxon>Pseudomonadati</taxon>
        <taxon>Pseudomonadota</taxon>
        <taxon>Alphaproteobacteria</taxon>
        <taxon>Hyphomicrobiales</taxon>
        <taxon>Notoacmeibacteraceae</taxon>
        <taxon>Notoacmeibacter</taxon>
    </lineage>
</organism>
<dbReference type="Pfam" id="PF07690">
    <property type="entry name" value="MFS_1"/>
    <property type="match status" value="1"/>
</dbReference>
<dbReference type="NCBIfam" id="TIGR00710">
    <property type="entry name" value="efflux_Bcr_CflA"/>
    <property type="match status" value="1"/>
</dbReference>
<sequence length="417" mass="43724">MSERRVSLLGALFVAIGPISMALYTPAMTEIVNAFGTTESMVKLTLTLYFAGFAVSQLIAGPLSDALGRRPVTILFMAIYLVASLTALFAPSIGFLIAARFVQGIGASAGQAIARAVVRDLFTMDQSSRVMNLIGIILAVGPAVAPTVGGLMLEVTTWQALFVLMAVLGLTVIAGAVFGLRETVTPDRSRLNFRALGGSYLQLLGNRHFLTTSGVLGGTVGALYAQSTFLPFILMNDVGLSASQFGASMLMQSGSFFAGSLVTRALMKRFSAYRLVPGGMVFIAIGALGISLLLFRAPSFLNVMGPVAFYAFGIALIMPAMLTASLAPFPHIAGAASSMNGFIQMGAGLTVGTIGALIGDPTFAMGLLIPLMGLSAIVSYAIYRHNPHLAEPEPVRNVTIGPQSTGRALRIETNRND</sequence>
<keyword evidence="8" id="KW-0997">Cell inner membrane</keyword>
<evidence type="ECO:0000256" key="1">
    <source>
        <dbReference type="ARBA" id="ARBA00004651"/>
    </source>
</evidence>
<evidence type="ECO:0000313" key="10">
    <source>
        <dbReference type="EMBL" id="OXT02938.1"/>
    </source>
</evidence>
<keyword evidence="3 8" id="KW-0813">Transport</keyword>
<dbReference type="InterPro" id="IPR036259">
    <property type="entry name" value="MFS_trans_sf"/>
</dbReference>
<dbReference type="InterPro" id="IPR004812">
    <property type="entry name" value="Efflux_drug-R_Bcr/CmlA"/>
</dbReference>
<name>A0A231V438_9HYPH</name>
<comment type="similarity">
    <text evidence="2 8">Belongs to the major facilitator superfamily. Bcr/CmlA family.</text>
</comment>
<dbReference type="GO" id="GO:0005886">
    <property type="term" value="C:plasma membrane"/>
    <property type="evidence" value="ECO:0007669"/>
    <property type="project" value="UniProtKB-SubCell"/>
</dbReference>
<feature type="transmembrane region" description="Helical" evidence="8">
    <location>
        <begin position="74"/>
        <end position="95"/>
    </location>
</feature>